<dbReference type="GO" id="GO:0005886">
    <property type="term" value="C:plasma membrane"/>
    <property type="evidence" value="ECO:0007669"/>
    <property type="project" value="UniProtKB-SubCell"/>
</dbReference>
<dbReference type="AlphaFoldDB" id="A0A1G2T2T7"/>
<evidence type="ECO:0000256" key="8">
    <source>
        <dbReference type="ARBA" id="ARBA00022833"/>
    </source>
</evidence>
<evidence type="ECO:0000256" key="9">
    <source>
        <dbReference type="ARBA" id="ARBA00022989"/>
    </source>
</evidence>
<evidence type="ECO:0000256" key="10">
    <source>
        <dbReference type="ARBA" id="ARBA00023049"/>
    </source>
</evidence>
<dbReference type="EC" id="3.4.24.-" evidence="12"/>
<dbReference type="STRING" id="1802737.A2832_00310"/>
<evidence type="ECO:0000256" key="5">
    <source>
        <dbReference type="ARBA" id="ARBA00022692"/>
    </source>
</evidence>
<feature type="binding site" evidence="12">
    <location>
        <position position="142"/>
    </location>
    <ligand>
        <name>Zn(2+)</name>
        <dbReference type="ChEBI" id="CHEBI:29105"/>
        <note>catalytic</note>
    </ligand>
</feature>
<evidence type="ECO:0000256" key="1">
    <source>
        <dbReference type="ARBA" id="ARBA00004651"/>
    </source>
</evidence>
<evidence type="ECO:0000313" key="15">
    <source>
        <dbReference type="Proteomes" id="UP000178538"/>
    </source>
</evidence>
<dbReference type="InterPro" id="IPR001915">
    <property type="entry name" value="Peptidase_M48"/>
</dbReference>
<dbReference type="HAMAP" id="MF_00188">
    <property type="entry name" value="Pept_M48_protease_HtpX"/>
    <property type="match status" value="1"/>
</dbReference>
<dbReference type="Pfam" id="PF01435">
    <property type="entry name" value="Peptidase_M48"/>
    <property type="match status" value="1"/>
</dbReference>
<keyword evidence="5 12" id="KW-0812">Transmembrane</keyword>
<keyword evidence="7 12" id="KW-0378">Hydrolase</keyword>
<dbReference type="GO" id="GO:0006508">
    <property type="term" value="P:proteolysis"/>
    <property type="evidence" value="ECO:0007669"/>
    <property type="project" value="UniProtKB-KW"/>
</dbReference>
<feature type="binding site" evidence="12">
    <location>
        <position position="146"/>
    </location>
    <ligand>
        <name>Zn(2+)</name>
        <dbReference type="ChEBI" id="CHEBI:29105"/>
        <note>catalytic</note>
    </ligand>
</feature>
<accession>A0A1G2T2T7</accession>
<protein>
    <recommendedName>
        <fullName evidence="12">Protease HtpX homolog</fullName>
        <ecNumber evidence="12">3.4.24.-</ecNumber>
    </recommendedName>
</protein>
<comment type="caution">
    <text evidence="14">The sequence shown here is derived from an EMBL/GenBank/DDBJ whole genome shotgun (WGS) entry which is preliminary data.</text>
</comment>
<feature type="transmembrane region" description="Helical" evidence="12">
    <location>
        <begin position="15"/>
        <end position="35"/>
    </location>
</feature>
<feature type="active site" evidence="12">
    <location>
        <position position="143"/>
    </location>
</feature>
<keyword evidence="6 12" id="KW-0479">Metal-binding</keyword>
<keyword evidence="4 12" id="KW-0645">Protease</keyword>
<proteinExistence type="inferred from homology"/>
<evidence type="ECO:0000313" key="14">
    <source>
        <dbReference type="EMBL" id="OHA91452.1"/>
    </source>
</evidence>
<evidence type="ECO:0000256" key="12">
    <source>
        <dbReference type="HAMAP-Rule" id="MF_00188"/>
    </source>
</evidence>
<evidence type="ECO:0000256" key="6">
    <source>
        <dbReference type="ARBA" id="ARBA00022723"/>
    </source>
</evidence>
<sequence length="300" mass="33383">MNLYSHQDSNIRKTWVLMGLFFAIVIALGWAISYFYNDRAILYGAFIIALLMNFFSYWFSDKIVLKLHKAKPATREEYFDLWNATENLSITAGLPMPRLYVIEDQAPNAFATGRNKEHAVVCVTTGLLAILNKNELEGVIAHELSHIGNRDILLSTVVVVMAGFVALLSDIFLRSRFSSGGNRDRGNAGVIFLIIGLILAILTPIAATLIRLAVSRRREFLADASGALLTRYPEGLASALEKISATPVPMRTANNATAHLFISNPFGNLKTSKLHRLFQTHPPVEERIRALIESNGRVRE</sequence>
<feature type="transmembrane region" description="Helical" evidence="12">
    <location>
        <begin position="41"/>
        <end position="59"/>
    </location>
</feature>
<organism evidence="14 15">
    <name type="scientific">Candidatus Zambryskibacteria bacterium RIFCSPHIGHO2_01_FULL_44_22b</name>
    <dbReference type="NCBI Taxonomy" id="1802737"/>
    <lineage>
        <taxon>Bacteria</taxon>
        <taxon>Candidatus Zambryskiibacteriota</taxon>
    </lineage>
</organism>
<reference evidence="14 15" key="1">
    <citation type="journal article" date="2016" name="Nat. Commun.">
        <title>Thousands of microbial genomes shed light on interconnected biogeochemical processes in an aquifer system.</title>
        <authorList>
            <person name="Anantharaman K."/>
            <person name="Brown C.T."/>
            <person name="Hug L.A."/>
            <person name="Sharon I."/>
            <person name="Castelle C.J."/>
            <person name="Probst A.J."/>
            <person name="Thomas B.C."/>
            <person name="Singh A."/>
            <person name="Wilkins M.J."/>
            <person name="Karaoz U."/>
            <person name="Brodie E.L."/>
            <person name="Williams K.H."/>
            <person name="Hubbard S.S."/>
            <person name="Banfield J.F."/>
        </authorList>
    </citation>
    <scope>NUCLEOTIDE SEQUENCE [LARGE SCALE GENOMIC DNA]</scope>
</reference>
<feature type="domain" description="Peptidase M48" evidence="13">
    <location>
        <begin position="85"/>
        <end position="292"/>
    </location>
</feature>
<comment type="subcellular location">
    <subcellularLocation>
        <location evidence="1 12">Cell membrane</location>
        <topology evidence="1 12">Multi-pass membrane protein</topology>
    </subcellularLocation>
</comment>
<dbReference type="InterPro" id="IPR050083">
    <property type="entry name" value="HtpX_protease"/>
</dbReference>
<feature type="binding site" evidence="12">
    <location>
        <position position="219"/>
    </location>
    <ligand>
        <name>Zn(2+)</name>
        <dbReference type="ChEBI" id="CHEBI:29105"/>
        <note>catalytic</note>
    </ligand>
</feature>
<comment type="similarity">
    <text evidence="2 12">Belongs to the peptidase M48B family.</text>
</comment>
<dbReference type="SUPFAM" id="SSF103473">
    <property type="entry name" value="MFS general substrate transporter"/>
    <property type="match status" value="1"/>
</dbReference>
<dbReference type="InterPro" id="IPR036259">
    <property type="entry name" value="MFS_trans_sf"/>
</dbReference>
<evidence type="ECO:0000256" key="3">
    <source>
        <dbReference type="ARBA" id="ARBA00022475"/>
    </source>
</evidence>
<dbReference type="Gene3D" id="3.30.2010.10">
    <property type="entry name" value="Metalloproteases ('zincins'), catalytic domain"/>
    <property type="match status" value="1"/>
</dbReference>
<dbReference type="Proteomes" id="UP000178538">
    <property type="component" value="Unassembled WGS sequence"/>
</dbReference>
<dbReference type="EMBL" id="MHVG01000004">
    <property type="protein sequence ID" value="OHA91452.1"/>
    <property type="molecule type" value="Genomic_DNA"/>
</dbReference>
<evidence type="ECO:0000256" key="4">
    <source>
        <dbReference type="ARBA" id="ARBA00022670"/>
    </source>
</evidence>
<dbReference type="GO" id="GO:0004222">
    <property type="term" value="F:metalloendopeptidase activity"/>
    <property type="evidence" value="ECO:0007669"/>
    <property type="project" value="UniProtKB-UniRule"/>
</dbReference>
<comment type="cofactor">
    <cofactor evidence="12">
        <name>Zn(2+)</name>
        <dbReference type="ChEBI" id="CHEBI:29105"/>
    </cofactor>
    <text evidence="12">Binds 1 zinc ion per subunit.</text>
</comment>
<evidence type="ECO:0000256" key="2">
    <source>
        <dbReference type="ARBA" id="ARBA00009779"/>
    </source>
</evidence>
<feature type="transmembrane region" description="Helical" evidence="12">
    <location>
        <begin position="152"/>
        <end position="173"/>
    </location>
</feature>
<feature type="transmembrane region" description="Helical" evidence="12">
    <location>
        <begin position="188"/>
        <end position="210"/>
    </location>
</feature>
<name>A0A1G2T2T7_9BACT</name>
<keyword evidence="11 12" id="KW-0472">Membrane</keyword>
<keyword evidence="8 12" id="KW-0862">Zinc</keyword>
<evidence type="ECO:0000259" key="13">
    <source>
        <dbReference type="Pfam" id="PF01435"/>
    </source>
</evidence>
<dbReference type="PANTHER" id="PTHR43221">
    <property type="entry name" value="PROTEASE HTPX"/>
    <property type="match status" value="1"/>
</dbReference>
<evidence type="ECO:0000256" key="11">
    <source>
        <dbReference type="ARBA" id="ARBA00023136"/>
    </source>
</evidence>
<gene>
    <name evidence="12" type="primary">htpX</name>
    <name evidence="14" type="ORF">A2832_00310</name>
</gene>
<keyword evidence="9 12" id="KW-1133">Transmembrane helix</keyword>
<dbReference type="PANTHER" id="PTHR43221:SF1">
    <property type="entry name" value="PROTEASE HTPX"/>
    <property type="match status" value="1"/>
</dbReference>
<evidence type="ECO:0000256" key="7">
    <source>
        <dbReference type="ARBA" id="ARBA00022801"/>
    </source>
</evidence>
<keyword evidence="3 12" id="KW-1003">Cell membrane</keyword>
<keyword evidence="10 12" id="KW-0482">Metalloprotease</keyword>
<dbReference type="InterPro" id="IPR022919">
    <property type="entry name" value="Pept_M48_protease_HtpX"/>
</dbReference>
<dbReference type="GO" id="GO:0008270">
    <property type="term" value="F:zinc ion binding"/>
    <property type="evidence" value="ECO:0007669"/>
    <property type="project" value="UniProtKB-UniRule"/>
</dbReference>